<dbReference type="Pfam" id="PF01906">
    <property type="entry name" value="YbjQ_1"/>
    <property type="match status" value="1"/>
</dbReference>
<organism evidence="2 3">
    <name type="scientific">Amycolatopsis camponoti</name>
    <dbReference type="NCBI Taxonomy" id="2606593"/>
    <lineage>
        <taxon>Bacteria</taxon>
        <taxon>Bacillati</taxon>
        <taxon>Actinomycetota</taxon>
        <taxon>Actinomycetes</taxon>
        <taxon>Pseudonocardiales</taxon>
        <taxon>Pseudonocardiaceae</taxon>
        <taxon>Amycolatopsis</taxon>
    </lineage>
</organism>
<comment type="similarity">
    <text evidence="1">Belongs to the UPF0145 family.</text>
</comment>
<proteinExistence type="inferred from homology"/>
<dbReference type="RefSeq" id="WP_230862649.1">
    <property type="nucleotide sequence ID" value="NZ_CABVGP010000002.1"/>
</dbReference>
<dbReference type="InterPro" id="IPR002765">
    <property type="entry name" value="UPF0145_YbjQ-like"/>
</dbReference>
<keyword evidence="3" id="KW-1185">Reference proteome</keyword>
<evidence type="ECO:0000313" key="3">
    <source>
        <dbReference type="Proteomes" id="UP000399805"/>
    </source>
</evidence>
<evidence type="ECO:0008006" key="4">
    <source>
        <dbReference type="Google" id="ProtNLM"/>
    </source>
</evidence>
<dbReference type="SUPFAM" id="SSF117782">
    <property type="entry name" value="YbjQ-like"/>
    <property type="match status" value="1"/>
</dbReference>
<dbReference type="AlphaFoldDB" id="A0A6I8LU54"/>
<name>A0A6I8LU54_9PSEU</name>
<sequence>MHPRAGRYTASGLRTSLLSVPGTVGAEAVGLRPIGEVMGCVVSRHEDVTSGLRHGYATALDRLREEAVALGADGVLSIACTVTRASKAVHEFVVLGTAVRAVRGVRGVRPFTTGLSGPDVAKLVLAGWIPVTLAIGIASATAYDIAMTDRPGTEAPVPTSLVTRVRAGARAEFLESVRESGADGGLVSSTTLRAWALGHTGATAVASVFGTAVARFGEGPAPTAALPVLPLDGKPPRAGW</sequence>
<evidence type="ECO:0000313" key="2">
    <source>
        <dbReference type="EMBL" id="VVJ19417.1"/>
    </source>
</evidence>
<protein>
    <recommendedName>
        <fullName evidence="4">Heavy metal-binding domain-containing protein</fullName>
    </recommendedName>
</protein>
<gene>
    <name evidence="2" type="ORF">AA23TX_04438</name>
</gene>
<evidence type="ECO:0000256" key="1">
    <source>
        <dbReference type="ARBA" id="ARBA00010751"/>
    </source>
</evidence>
<reference evidence="2 3" key="1">
    <citation type="submission" date="2019-09" db="EMBL/GenBank/DDBJ databases">
        <authorList>
            <person name="Leyn A S."/>
        </authorList>
    </citation>
    <scope>NUCLEOTIDE SEQUENCE [LARGE SCALE GENOMIC DNA]</scope>
    <source>
        <strain evidence="2">AA231_1</strain>
    </source>
</reference>
<dbReference type="InterPro" id="IPR035439">
    <property type="entry name" value="UPF0145_dom_sf"/>
</dbReference>
<dbReference type="Gene3D" id="3.30.110.70">
    <property type="entry name" value="Hypothetical protein apc22750. Chain B"/>
    <property type="match status" value="1"/>
</dbReference>
<dbReference type="Proteomes" id="UP000399805">
    <property type="component" value="Unassembled WGS sequence"/>
</dbReference>
<dbReference type="EMBL" id="CABVGP010000002">
    <property type="protein sequence ID" value="VVJ19417.1"/>
    <property type="molecule type" value="Genomic_DNA"/>
</dbReference>
<accession>A0A6I8LU54</accession>